<dbReference type="InterPro" id="IPR036097">
    <property type="entry name" value="HisK_dim/P_sf"/>
</dbReference>
<dbReference type="Gene3D" id="2.60.40.10">
    <property type="entry name" value="Immunoglobulins"/>
    <property type="match status" value="1"/>
</dbReference>
<proteinExistence type="predicted"/>
<dbReference type="SMART" id="SM00448">
    <property type="entry name" value="REC"/>
    <property type="match status" value="1"/>
</dbReference>
<dbReference type="InterPro" id="IPR013783">
    <property type="entry name" value="Ig-like_fold"/>
</dbReference>
<organism evidence="13 14">
    <name type="scientific">Sulfidibacter corallicola</name>
    <dbReference type="NCBI Taxonomy" id="2818388"/>
    <lineage>
        <taxon>Bacteria</taxon>
        <taxon>Pseudomonadati</taxon>
        <taxon>Acidobacteriota</taxon>
        <taxon>Holophagae</taxon>
        <taxon>Acanthopleuribacterales</taxon>
        <taxon>Acanthopleuribacteraceae</taxon>
        <taxon>Sulfidibacter</taxon>
    </lineage>
</organism>
<name>A0A8A4U347_SULCO</name>
<dbReference type="GO" id="GO:0005524">
    <property type="term" value="F:ATP binding"/>
    <property type="evidence" value="ECO:0007669"/>
    <property type="project" value="UniProtKB-KW"/>
</dbReference>
<dbReference type="SMART" id="SM00387">
    <property type="entry name" value="HATPase_c"/>
    <property type="match status" value="1"/>
</dbReference>
<dbReference type="InterPro" id="IPR036890">
    <property type="entry name" value="HATPase_C_sf"/>
</dbReference>
<keyword evidence="6" id="KW-0418">Kinase</keyword>
<dbReference type="Pfam" id="PF07494">
    <property type="entry name" value="Reg_prop"/>
    <property type="match status" value="3"/>
</dbReference>
<dbReference type="InterPro" id="IPR015943">
    <property type="entry name" value="WD40/YVTN_repeat-like_dom_sf"/>
</dbReference>
<evidence type="ECO:0000313" key="14">
    <source>
        <dbReference type="Proteomes" id="UP000663929"/>
    </source>
</evidence>
<feature type="domain" description="Response regulatory" evidence="12">
    <location>
        <begin position="1148"/>
        <end position="1263"/>
    </location>
</feature>
<dbReference type="SUPFAM" id="SSF47384">
    <property type="entry name" value="Homodimeric domain of signal transducing histidine kinase"/>
    <property type="match status" value="1"/>
</dbReference>
<dbReference type="Pfam" id="PF00512">
    <property type="entry name" value="HisKA"/>
    <property type="match status" value="1"/>
</dbReference>
<dbReference type="InterPro" id="IPR011110">
    <property type="entry name" value="Reg_prop"/>
</dbReference>
<evidence type="ECO:0000256" key="10">
    <source>
        <dbReference type="SAM" id="MobiDB-lite"/>
    </source>
</evidence>
<dbReference type="PRINTS" id="PR00344">
    <property type="entry name" value="BCTRLSENSOR"/>
</dbReference>
<feature type="modified residue" description="4-aspartylphosphate" evidence="9">
    <location>
        <position position="1196"/>
    </location>
</feature>
<dbReference type="PROSITE" id="PS50110">
    <property type="entry name" value="RESPONSE_REGULATORY"/>
    <property type="match status" value="1"/>
</dbReference>
<dbReference type="InterPro" id="IPR001932">
    <property type="entry name" value="PPM-type_phosphatase-like_dom"/>
</dbReference>
<keyword evidence="7" id="KW-0067">ATP-binding</keyword>
<dbReference type="InterPro" id="IPR005467">
    <property type="entry name" value="His_kinase_dom"/>
</dbReference>
<evidence type="ECO:0000256" key="8">
    <source>
        <dbReference type="ARBA" id="ARBA00023012"/>
    </source>
</evidence>
<dbReference type="CDD" id="cd17574">
    <property type="entry name" value="REC_OmpR"/>
    <property type="match status" value="1"/>
</dbReference>
<dbReference type="FunFam" id="1.10.287.130:FF:000045">
    <property type="entry name" value="Two-component system sensor histidine kinase/response regulator"/>
    <property type="match status" value="1"/>
</dbReference>
<dbReference type="CDD" id="cd16922">
    <property type="entry name" value="HATPase_EvgS-ArcB-TorS-like"/>
    <property type="match status" value="1"/>
</dbReference>
<dbReference type="Gene3D" id="1.10.287.130">
    <property type="match status" value="1"/>
</dbReference>
<sequence length="1525" mass="173163">MATLLCLGLVFPSVSPLFGGRRVSVEKVWIENEEGVPFQIRSTIQDRQGFIWIHTDYGLYRFDGYEYHQIKPKRGNPYTIISDKVTFLFNDSEGRLWIGTEKGLSRYESDTGHFINYEHRPDEPSTLLDPAMRDITQDADGIIWVASAKGLNRLDRDEKSFRRHELPVPKPEAEPENDFESGFLPRERRINTVITDRSNRIWLGANHGLFRFDREKEKFVSGPEIEKEDGETVGVASAYADRDRLWLFLRSGEKNSRLVYLDESGETYHPFKLEGARAPDPDRFDPTKMLRDSHGRLWIGTSRQGVFRFEEQMRTWEHFTNLPEKENALFMGQVSTLMEDMGGIIWVGTESGLNKILLSTNNFFHLSSVEGDPRTLSSRNVRTIVRDSKGTLWVGTEKGLNRRPIGDRVFYHYFADPEDKYSLLDDNITRIVEDNSGRIYVATHSQIHLYRPKTDDFKRLLPKEEIAKFKYIFGMTADAWDNIWISGEAKEGHAITVYRANTGKISSFVSDPKNPGALPTETVFSVYTDSKERTWVATYQHGLSLYKPKKKKFVHFRYESDNPQSLGALSVYSIVEDKKGKLWMSTDEGLSRLDPETGKFRNYYGKDRVPERDLRGIVLDDKGYLWLSHEKGLTRYYPETREAVHYNLRDGLNNRFNWGSFGTDKKGEIYFGGSNGITYFHPKEVRASSFVPPLAITYIQSNEKGLTRFDMLGGEEPRLNHDGNYMKIGLTALDFSNPRRNLYRYKLEPRDDEWSSPVTNRSVYFKALDPGEYTLRLQGSNSNGRWSELSQELRFSVVPPFWRTKLAFLLYAIMIPSALYGHHQWRLRQIRTRAAELEVLVEERTISLVAEKKKTEAQAQKLLELDRLKTQFFSNVSHEFRTPLTLIIGPLETMLSHASGSPSERLQSQHEVMLRNARRLLRLINQLLDISKLEAGSMALIARPLKITKFVKPIAFAFHSLAKANGIKLEVTSVDDDLEVYFDPEKVEKILFNLLGNAFQFTSSGGEIKVAISVITDKLNRDAAQIAVSDTGTGIHPDQLEIIFDRFRQADGSITREREGTGIGLSLVKELVGLHRGEIWVETELGKGSTFYVSLPLGKNHLKPSEIRGAGAEEDEFLNPTQAKIELAHLRAEKDYAAAVCDGTLGESILIVDDHPDIRDYIKSAMSQQYRILEAVDGSHGLEVARKQKPDLIISDVMMPNMDGYEMCRQIRKDRDLKHIPIIMLTAKASDEMKVEGLEIGANDYLSKPFNVRELSARVRNLLSIREQERSMKRSLEMAHKAQVCMLPTAVPHIDGLDIASFSQPAREVGGDYFDFVMRDPRRLGVVIGDVSGKGMPAALYMTMAKGLVQAYSAGTDSPKEALSQINRQFHRASAANIFLSLQYALLDAEQGQMIISNAGHNPVLLHSPSRGESNFLKTSGMAVGLEGGEVFDKVVQDVQIPFHPGDVMLFYTDGIVEAMNDRNEVFGEDRLMEVIKDTDHLSAKDILERIRHEYSRFVAGMDQFDDMTAVVIKVPAAQEGKSAA</sequence>
<evidence type="ECO:0000256" key="3">
    <source>
        <dbReference type="ARBA" id="ARBA00022553"/>
    </source>
</evidence>
<dbReference type="RefSeq" id="WP_237383264.1">
    <property type="nucleotide sequence ID" value="NZ_CP071793.1"/>
</dbReference>
<feature type="compositionally biased region" description="Basic and acidic residues" evidence="10">
    <location>
        <begin position="160"/>
        <end position="173"/>
    </location>
</feature>
<accession>A0A8A4U347</accession>
<evidence type="ECO:0000256" key="1">
    <source>
        <dbReference type="ARBA" id="ARBA00000085"/>
    </source>
</evidence>
<dbReference type="InterPro" id="IPR011123">
    <property type="entry name" value="Y_Y_Y"/>
</dbReference>
<dbReference type="SUPFAM" id="SSF63829">
    <property type="entry name" value="Calcium-dependent phosphotriesterase"/>
    <property type="match status" value="3"/>
</dbReference>
<dbReference type="Gene3D" id="3.30.565.10">
    <property type="entry name" value="Histidine kinase-like ATPase, C-terminal domain"/>
    <property type="match status" value="1"/>
</dbReference>
<dbReference type="InterPro" id="IPR004358">
    <property type="entry name" value="Sig_transdc_His_kin-like_C"/>
</dbReference>
<evidence type="ECO:0000256" key="5">
    <source>
        <dbReference type="ARBA" id="ARBA00022741"/>
    </source>
</evidence>
<dbReference type="SMART" id="SM00388">
    <property type="entry name" value="HisKA"/>
    <property type="match status" value="1"/>
</dbReference>
<dbReference type="InterPro" id="IPR011006">
    <property type="entry name" value="CheY-like_superfamily"/>
</dbReference>
<dbReference type="InterPro" id="IPR001789">
    <property type="entry name" value="Sig_transdc_resp-reg_receiver"/>
</dbReference>
<dbReference type="Pfam" id="PF00072">
    <property type="entry name" value="Response_reg"/>
    <property type="match status" value="1"/>
</dbReference>
<dbReference type="Gene3D" id="2.130.10.10">
    <property type="entry name" value="YVTN repeat-like/Quinoprotein amine dehydrogenase"/>
    <property type="match status" value="3"/>
</dbReference>
<evidence type="ECO:0000256" key="7">
    <source>
        <dbReference type="ARBA" id="ARBA00022840"/>
    </source>
</evidence>
<dbReference type="CDD" id="cd00082">
    <property type="entry name" value="HisKA"/>
    <property type="match status" value="1"/>
</dbReference>
<comment type="catalytic activity">
    <reaction evidence="1">
        <text>ATP + protein L-histidine = ADP + protein N-phospho-L-histidine.</text>
        <dbReference type="EC" id="2.7.13.3"/>
    </reaction>
</comment>
<dbReference type="Pfam" id="PF07228">
    <property type="entry name" value="SpoIIE"/>
    <property type="match status" value="1"/>
</dbReference>
<evidence type="ECO:0000256" key="4">
    <source>
        <dbReference type="ARBA" id="ARBA00022679"/>
    </source>
</evidence>
<dbReference type="SUPFAM" id="SSF81606">
    <property type="entry name" value="PP2C-like"/>
    <property type="match status" value="1"/>
</dbReference>
<dbReference type="PROSITE" id="PS50109">
    <property type="entry name" value="HIS_KIN"/>
    <property type="match status" value="1"/>
</dbReference>
<reference evidence="13" key="1">
    <citation type="submission" date="2021-03" db="EMBL/GenBank/DDBJ databases">
        <title>Acanthopleuribacteraceae sp. M133.</title>
        <authorList>
            <person name="Wang G."/>
        </authorList>
    </citation>
    <scope>NUCLEOTIDE SEQUENCE</scope>
    <source>
        <strain evidence="13">M133</strain>
    </source>
</reference>
<feature type="domain" description="Histidine kinase" evidence="11">
    <location>
        <begin position="875"/>
        <end position="1099"/>
    </location>
</feature>
<evidence type="ECO:0000259" key="12">
    <source>
        <dbReference type="PROSITE" id="PS50110"/>
    </source>
</evidence>
<dbReference type="Gene3D" id="3.60.40.10">
    <property type="entry name" value="PPM-type phosphatase domain"/>
    <property type="match status" value="1"/>
</dbReference>
<dbReference type="GO" id="GO:0000155">
    <property type="term" value="F:phosphorelay sensor kinase activity"/>
    <property type="evidence" value="ECO:0007669"/>
    <property type="project" value="InterPro"/>
</dbReference>
<dbReference type="PANTHER" id="PTHR43547">
    <property type="entry name" value="TWO-COMPONENT HISTIDINE KINASE"/>
    <property type="match status" value="1"/>
</dbReference>
<dbReference type="EMBL" id="CP071793">
    <property type="protein sequence ID" value="QTD53165.1"/>
    <property type="molecule type" value="Genomic_DNA"/>
</dbReference>
<evidence type="ECO:0000256" key="6">
    <source>
        <dbReference type="ARBA" id="ARBA00022777"/>
    </source>
</evidence>
<dbReference type="EC" id="2.7.13.3" evidence="2"/>
<keyword evidence="8" id="KW-0902">Two-component regulatory system</keyword>
<dbReference type="PANTHER" id="PTHR43547:SF2">
    <property type="entry name" value="HYBRID SIGNAL TRANSDUCTION HISTIDINE KINASE C"/>
    <property type="match status" value="1"/>
</dbReference>
<protein>
    <recommendedName>
        <fullName evidence="2">histidine kinase</fullName>
        <ecNumber evidence="2">2.7.13.3</ecNumber>
    </recommendedName>
</protein>
<dbReference type="Proteomes" id="UP000663929">
    <property type="component" value="Chromosome"/>
</dbReference>
<dbReference type="Gene3D" id="3.40.50.2300">
    <property type="match status" value="1"/>
</dbReference>
<evidence type="ECO:0000313" key="13">
    <source>
        <dbReference type="EMBL" id="QTD53165.1"/>
    </source>
</evidence>
<keyword evidence="3 9" id="KW-0597">Phosphoprotein</keyword>
<dbReference type="InterPro" id="IPR036457">
    <property type="entry name" value="PPM-type-like_dom_sf"/>
</dbReference>
<dbReference type="KEGG" id="scor:J3U87_11950"/>
<dbReference type="InterPro" id="IPR003661">
    <property type="entry name" value="HisK_dim/P_dom"/>
</dbReference>
<feature type="region of interest" description="Disordered" evidence="10">
    <location>
        <begin position="160"/>
        <end position="180"/>
    </location>
</feature>
<keyword evidence="14" id="KW-1185">Reference proteome</keyword>
<dbReference type="Pfam" id="PF07495">
    <property type="entry name" value="Y_Y_Y"/>
    <property type="match status" value="1"/>
</dbReference>
<evidence type="ECO:0000256" key="2">
    <source>
        <dbReference type="ARBA" id="ARBA00012438"/>
    </source>
</evidence>
<dbReference type="SUPFAM" id="SSF55874">
    <property type="entry name" value="ATPase domain of HSP90 chaperone/DNA topoisomerase II/histidine kinase"/>
    <property type="match status" value="1"/>
</dbReference>
<dbReference type="SUPFAM" id="SSF52172">
    <property type="entry name" value="CheY-like"/>
    <property type="match status" value="1"/>
</dbReference>
<dbReference type="SMART" id="SM00331">
    <property type="entry name" value="PP2C_SIG"/>
    <property type="match status" value="1"/>
</dbReference>
<keyword evidence="5" id="KW-0547">Nucleotide-binding</keyword>
<dbReference type="FunFam" id="3.30.565.10:FF:000037">
    <property type="entry name" value="Hybrid sensor histidine kinase/response regulator"/>
    <property type="match status" value="1"/>
</dbReference>
<evidence type="ECO:0000256" key="9">
    <source>
        <dbReference type="PROSITE-ProRule" id="PRU00169"/>
    </source>
</evidence>
<dbReference type="Pfam" id="PF02518">
    <property type="entry name" value="HATPase_c"/>
    <property type="match status" value="1"/>
</dbReference>
<keyword evidence="4" id="KW-0808">Transferase</keyword>
<gene>
    <name evidence="13" type="ORF">J3U87_11950</name>
</gene>
<dbReference type="FunFam" id="3.40.50.2300:FF:000121">
    <property type="entry name" value="Sensor histidine kinase RcsC"/>
    <property type="match status" value="1"/>
</dbReference>
<dbReference type="InterPro" id="IPR003594">
    <property type="entry name" value="HATPase_dom"/>
</dbReference>
<evidence type="ECO:0000259" key="11">
    <source>
        <dbReference type="PROSITE" id="PS50109"/>
    </source>
</evidence>